<keyword evidence="3" id="KW-0539">Nucleus</keyword>
<proteinExistence type="predicted"/>
<reference evidence="6" key="1">
    <citation type="submission" date="2018-03" db="EMBL/GenBank/DDBJ databases">
        <authorList>
            <person name="Guldener U."/>
        </authorList>
    </citation>
    <scope>NUCLEOTIDE SEQUENCE</scope>
</reference>
<dbReference type="AlphaFoldDB" id="A0AAE8MW16"/>
<feature type="region of interest" description="Disordered" evidence="4">
    <location>
        <begin position="547"/>
        <end position="568"/>
    </location>
</feature>
<dbReference type="PANTHER" id="PTHR47424:SF9">
    <property type="entry name" value="TAH-2"/>
    <property type="match status" value="1"/>
</dbReference>
<keyword evidence="7" id="KW-1185">Reference proteome</keyword>
<evidence type="ECO:0000256" key="4">
    <source>
        <dbReference type="SAM" id="MobiDB-lite"/>
    </source>
</evidence>
<keyword evidence="1" id="KW-0805">Transcription regulation</keyword>
<gene>
    <name evidence="6" type="ORF">DNG_03875</name>
</gene>
<dbReference type="PANTHER" id="PTHR47424">
    <property type="entry name" value="REGULATORY PROTEIN GAL4"/>
    <property type="match status" value="1"/>
</dbReference>
<dbReference type="GO" id="GO:0000978">
    <property type="term" value="F:RNA polymerase II cis-regulatory region sequence-specific DNA binding"/>
    <property type="evidence" value="ECO:0007669"/>
    <property type="project" value="TreeGrafter"/>
</dbReference>
<feature type="domain" description="Xylanolytic transcriptional activator regulatory" evidence="5">
    <location>
        <begin position="147"/>
        <end position="268"/>
    </location>
</feature>
<feature type="compositionally biased region" description="Basic and acidic residues" evidence="4">
    <location>
        <begin position="1"/>
        <end position="12"/>
    </location>
</feature>
<evidence type="ECO:0000313" key="7">
    <source>
        <dbReference type="Proteomes" id="UP001187682"/>
    </source>
</evidence>
<dbReference type="CDD" id="cd12148">
    <property type="entry name" value="fungal_TF_MHR"/>
    <property type="match status" value="1"/>
</dbReference>
<dbReference type="GO" id="GO:0000981">
    <property type="term" value="F:DNA-binding transcription factor activity, RNA polymerase II-specific"/>
    <property type="evidence" value="ECO:0007669"/>
    <property type="project" value="TreeGrafter"/>
</dbReference>
<dbReference type="InterPro" id="IPR051127">
    <property type="entry name" value="Fungal_SecMet_Regulators"/>
</dbReference>
<dbReference type="GO" id="GO:0005634">
    <property type="term" value="C:nucleus"/>
    <property type="evidence" value="ECO:0007669"/>
    <property type="project" value="TreeGrafter"/>
</dbReference>
<sequence>MTRPKVPDDKRQRTAQACITCKRRKQKKEDREPRNNRHALSGIPRHSSAQDIDAHDSTATSGQEEEAEVYTETRMLQAPDGRPIYLGDSATLSGIQLLRAIVENVYGPCDFTTDPSRHKIMEHKVDLAAGDELPGVLPSLEASSALIEAFFTNTHGLLDLFNRADFERAAVASLNEPFIAKPKLLCLMYLTLAVGLVLATPRPTKEQEMVRRLRESEFDVAENFFRSTRRLADPMTIQENADFWSVQILCLMSVYMLSISRRNAAHSYLAVRRNVWRSLFVMDRFLAAALGRPTMIAENHCSLDALEPPNGSGPIIPSIASSLSVAVEIAKVMGHILQKIYSRRRVSVALGQQFAEDCKRVEKLLRDDLNPQRAMDPLTPQDEAVSILHLSLFHYHAVILYTRPFFLFLLKKDQVDGMPPGRFHTRIQRFSKACIKYSALTIRLVYGAFEAKYLPRRNPFFTHFLFAASLIILGNEFAGLHPNAEYQTQISRVLAVTTYCAETDPQANRLMFILKSFRDVIIQRRAQLDPDQDGSLLRPLSPVETHSTVRSMSSVTGRNPSDAVFSDISQPRTSVSTAGSAVFTVNSRIGETFQEAVPMVPEAGFPVGYINDASPGSTNSFSRPTTDATSAKRASDINTPVGDEEVYLGNLWQGPHGDAGAMPLFQSPAGAPAKLDRLGMGSFGIYSVFIHGTKPAVQEEAVGGAGIPGSLQLLLNPDVPR</sequence>
<evidence type="ECO:0000256" key="3">
    <source>
        <dbReference type="ARBA" id="ARBA00023242"/>
    </source>
</evidence>
<evidence type="ECO:0000256" key="2">
    <source>
        <dbReference type="ARBA" id="ARBA00023163"/>
    </source>
</evidence>
<feature type="compositionally biased region" description="Polar residues" evidence="4">
    <location>
        <begin position="547"/>
        <end position="559"/>
    </location>
</feature>
<feature type="region of interest" description="Disordered" evidence="4">
    <location>
        <begin position="1"/>
        <end position="71"/>
    </location>
</feature>
<dbReference type="InterPro" id="IPR007219">
    <property type="entry name" value="XnlR_reg_dom"/>
</dbReference>
<protein>
    <recommendedName>
        <fullName evidence="5">Xylanolytic transcriptional activator regulatory domain-containing protein</fullName>
    </recommendedName>
</protein>
<organism evidence="6 7">
    <name type="scientific">Cephalotrichum gorgonifer</name>
    <dbReference type="NCBI Taxonomy" id="2041049"/>
    <lineage>
        <taxon>Eukaryota</taxon>
        <taxon>Fungi</taxon>
        <taxon>Dikarya</taxon>
        <taxon>Ascomycota</taxon>
        <taxon>Pezizomycotina</taxon>
        <taxon>Sordariomycetes</taxon>
        <taxon>Hypocreomycetidae</taxon>
        <taxon>Microascales</taxon>
        <taxon>Microascaceae</taxon>
        <taxon>Cephalotrichum</taxon>
    </lineage>
</organism>
<evidence type="ECO:0000313" key="6">
    <source>
        <dbReference type="EMBL" id="SPO01128.1"/>
    </source>
</evidence>
<accession>A0AAE8MW16</accession>
<name>A0AAE8MW16_9PEZI</name>
<dbReference type="GO" id="GO:0000435">
    <property type="term" value="P:positive regulation of transcription from RNA polymerase II promoter by galactose"/>
    <property type="evidence" value="ECO:0007669"/>
    <property type="project" value="TreeGrafter"/>
</dbReference>
<dbReference type="Proteomes" id="UP001187682">
    <property type="component" value="Unassembled WGS sequence"/>
</dbReference>
<comment type="caution">
    <text evidence="6">The sequence shown here is derived from an EMBL/GenBank/DDBJ whole genome shotgun (WGS) entry which is preliminary data.</text>
</comment>
<evidence type="ECO:0000259" key="5">
    <source>
        <dbReference type="Pfam" id="PF04082"/>
    </source>
</evidence>
<evidence type="ECO:0000256" key="1">
    <source>
        <dbReference type="ARBA" id="ARBA00023015"/>
    </source>
</evidence>
<dbReference type="GO" id="GO:0008270">
    <property type="term" value="F:zinc ion binding"/>
    <property type="evidence" value="ECO:0007669"/>
    <property type="project" value="InterPro"/>
</dbReference>
<dbReference type="GO" id="GO:0006351">
    <property type="term" value="P:DNA-templated transcription"/>
    <property type="evidence" value="ECO:0007669"/>
    <property type="project" value="InterPro"/>
</dbReference>
<keyword evidence="2" id="KW-0804">Transcription</keyword>
<dbReference type="Pfam" id="PF04082">
    <property type="entry name" value="Fungal_trans"/>
    <property type="match status" value="1"/>
</dbReference>
<dbReference type="EMBL" id="ONZQ02000004">
    <property type="protein sequence ID" value="SPO01128.1"/>
    <property type="molecule type" value="Genomic_DNA"/>
</dbReference>